<keyword evidence="2" id="KW-0378">Hydrolase</keyword>
<dbReference type="SUPFAM" id="SSF55811">
    <property type="entry name" value="Nudix"/>
    <property type="match status" value="1"/>
</dbReference>
<gene>
    <name evidence="2" type="ORF">B5E88_05325</name>
</gene>
<protein>
    <submittedName>
        <fullName evidence="2">NUDIX hydrolase</fullName>
    </submittedName>
</protein>
<comment type="caution">
    <text evidence="2">The sequence shown here is derived from an EMBL/GenBank/DDBJ whole genome shotgun (WGS) entry which is preliminary data.</text>
</comment>
<organism evidence="2 3">
    <name type="scientific">Enterococcus cecorum</name>
    <dbReference type="NCBI Taxonomy" id="44008"/>
    <lineage>
        <taxon>Bacteria</taxon>
        <taxon>Bacillati</taxon>
        <taxon>Bacillota</taxon>
        <taxon>Bacilli</taxon>
        <taxon>Lactobacillales</taxon>
        <taxon>Enterococcaceae</taxon>
        <taxon>Enterococcus</taxon>
    </lineage>
</organism>
<accession>A0A1Y4QZ73</accession>
<dbReference type="InterPro" id="IPR015797">
    <property type="entry name" value="NUDIX_hydrolase-like_dom_sf"/>
</dbReference>
<evidence type="ECO:0000259" key="1">
    <source>
        <dbReference type="PROSITE" id="PS51462"/>
    </source>
</evidence>
<dbReference type="GO" id="GO:0016787">
    <property type="term" value="F:hydrolase activity"/>
    <property type="evidence" value="ECO:0007669"/>
    <property type="project" value="UniProtKB-KW"/>
</dbReference>
<evidence type="ECO:0000313" key="2">
    <source>
        <dbReference type="EMBL" id="OUQ10628.1"/>
    </source>
</evidence>
<dbReference type="AlphaFoldDB" id="A0A1Y4QZ73"/>
<evidence type="ECO:0000313" key="3">
    <source>
        <dbReference type="Proteomes" id="UP000196074"/>
    </source>
</evidence>
<dbReference type="CDD" id="cd03674">
    <property type="entry name" value="NUDIX_Hydrolase"/>
    <property type="match status" value="1"/>
</dbReference>
<dbReference type="Gene3D" id="3.90.79.10">
    <property type="entry name" value="Nucleoside Triphosphate Pyrophosphohydrolase"/>
    <property type="match status" value="1"/>
</dbReference>
<reference evidence="3" key="1">
    <citation type="submission" date="2017-04" db="EMBL/GenBank/DDBJ databases">
        <title>Function of individual gut microbiota members based on whole genome sequencing of pure cultures obtained from chicken caecum.</title>
        <authorList>
            <person name="Medvecky M."/>
            <person name="Cejkova D."/>
            <person name="Polansky O."/>
            <person name="Karasova D."/>
            <person name="Kubasova T."/>
            <person name="Cizek A."/>
            <person name="Rychlik I."/>
        </authorList>
    </citation>
    <scope>NUCLEOTIDE SEQUENCE [LARGE SCALE GENOMIC DNA]</scope>
    <source>
        <strain evidence="3">An144</strain>
    </source>
</reference>
<dbReference type="Proteomes" id="UP000196074">
    <property type="component" value="Unassembled WGS sequence"/>
</dbReference>
<dbReference type="InterPro" id="IPR000086">
    <property type="entry name" value="NUDIX_hydrolase_dom"/>
</dbReference>
<dbReference type="Pfam" id="PF00293">
    <property type="entry name" value="NUDIX"/>
    <property type="match status" value="1"/>
</dbReference>
<sequence>MKDIYQFVQNYTPYNEQEEKDKNLILQQLSTDNILTRKNLVAHLTVSAWIVSPDFKKVLMAFHRIYQSFAWLGGHLDGNADIVAVIRKEIQEESGLSEFQLIEDQLFSLEVLTVDGHVKNGEYVSSHLHLNLTFLCIANPDLPIRIQPSENSQIAWLAVDKINQSVSEVWFMKHIYQKLIDKVKLLEGESSCASSN</sequence>
<feature type="domain" description="Nudix hydrolase" evidence="1">
    <location>
        <begin position="41"/>
        <end position="184"/>
    </location>
</feature>
<name>A0A1Y4QZ73_9ENTE</name>
<dbReference type="PROSITE" id="PS51462">
    <property type="entry name" value="NUDIX"/>
    <property type="match status" value="1"/>
</dbReference>
<proteinExistence type="predicted"/>
<dbReference type="EMBL" id="NFLC01000008">
    <property type="protein sequence ID" value="OUQ10628.1"/>
    <property type="molecule type" value="Genomic_DNA"/>
</dbReference>
<dbReference type="RefSeq" id="WP_087214434.1">
    <property type="nucleotide sequence ID" value="NZ_NFLC01000008.1"/>
</dbReference>